<dbReference type="SUPFAM" id="SSF103088">
    <property type="entry name" value="OmpA-like"/>
    <property type="match status" value="1"/>
</dbReference>
<keyword evidence="11" id="KW-0969">Cilium</keyword>
<name>A0A094JED8_9GAMM</name>
<dbReference type="GO" id="GO:0005886">
    <property type="term" value="C:plasma membrane"/>
    <property type="evidence" value="ECO:0007669"/>
    <property type="project" value="UniProtKB-SubCell"/>
</dbReference>
<dbReference type="Pfam" id="PF13677">
    <property type="entry name" value="MotB_plug"/>
    <property type="match status" value="1"/>
</dbReference>
<dbReference type="PANTHER" id="PTHR30329:SF18">
    <property type="entry name" value="MOTILITY PROTEIN B"/>
    <property type="match status" value="1"/>
</dbReference>
<comment type="subcellular location">
    <subcellularLocation>
        <location evidence="1">Cell membrane</location>
        <topology evidence="1">Single-pass membrane protein</topology>
    </subcellularLocation>
</comment>
<reference evidence="11 12" key="1">
    <citation type="submission" date="2014-06" db="EMBL/GenBank/DDBJ databases">
        <title>The draft genome sequence of Idiomarina salinarum ISL-52.</title>
        <authorList>
            <person name="Du J."/>
            <person name="Shao Z."/>
        </authorList>
    </citation>
    <scope>NUCLEOTIDE SEQUENCE [LARGE SCALE GENOMIC DNA]</scope>
    <source>
        <strain evidence="11 12">ISL-52</strain>
    </source>
</reference>
<evidence type="ECO:0000256" key="6">
    <source>
        <dbReference type="ARBA" id="ARBA00023136"/>
    </source>
</evidence>
<dbReference type="STRING" id="435908.IDSA_07565"/>
<dbReference type="RefSeq" id="WP_034775481.1">
    <property type="nucleotide sequence ID" value="NZ_JPER01000003.1"/>
</dbReference>
<evidence type="ECO:0000256" key="8">
    <source>
        <dbReference type="SAM" id="MobiDB-lite"/>
    </source>
</evidence>
<organism evidence="11 12">
    <name type="scientific">Pseudidiomarina salinarum</name>
    <dbReference type="NCBI Taxonomy" id="435908"/>
    <lineage>
        <taxon>Bacteria</taxon>
        <taxon>Pseudomonadati</taxon>
        <taxon>Pseudomonadota</taxon>
        <taxon>Gammaproteobacteria</taxon>
        <taxon>Alteromonadales</taxon>
        <taxon>Idiomarinaceae</taxon>
        <taxon>Pseudidiomarina</taxon>
    </lineage>
</organism>
<gene>
    <name evidence="11" type="primary">motB</name>
    <name evidence="11" type="ORF">IDSA_07565</name>
</gene>
<protein>
    <submittedName>
        <fullName evidence="11">Flagellar motor protein MotB</fullName>
    </submittedName>
</protein>
<feature type="transmembrane region" description="Helical" evidence="9">
    <location>
        <begin position="21"/>
        <end position="45"/>
    </location>
</feature>
<dbReference type="NCBIfam" id="NF006548">
    <property type="entry name" value="PRK09041.1"/>
    <property type="match status" value="1"/>
</dbReference>
<dbReference type="Gene3D" id="3.30.1330.60">
    <property type="entry name" value="OmpA-like domain"/>
    <property type="match status" value="1"/>
</dbReference>
<proteinExistence type="inferred from homology"/>
<dbReference type="InterPro" id="IPR025713">
    <property type="entry name" value="MotB-like_N_dom"/>
</dbReference>
<dbReference type="EMBL" id="JPER01000003">
    <property type="protein sequence ID" value="KFZ30921.1"/>
    <property type="molecule type" value="Genomic_DNA"/>
</dbReference>
<evidence type="ECO:0000256" key="4">
    <source>
        <dbReference type="ARBA" id="ARBA00022692"/>
    </source>
</evidence>
<evidence type="ECO:0000259" key="10">
    <source>
        <dbReference type="PROSITE" id="PS51123"/>
    </source>
</evidence>
<dbReference type="InterPro" id="IPR006665">
    <property type="entry name" value="OmpA-like"/>
</dbReference>
<dbReference type="eggNOG" id="COG1360">
    <property type="taxonomic scope" value="Bacteria"/>
</dbReference>
<feature type="domain" description="OmpA-like" evidence="10">
    <location>
        <begin position="146"/>
        <end position="266"/>
    </location>
</feature>
<dbReference type="Pfam" id="PF00691">
    <property type="entry name" value="OmpA"/>
    <property type="match status" value="1"/>
</dbReference>
<keyword evidence="6 7" id="KW-0472">Membrane</keyword>
<evidence type="ECO:0000256" key="3">
    <source>
        <dbReference type="ARBA" id="ARBA00022475"/>
    </source>
</evidence>
<feature type="compositionally biased region" description="Basic and acidic residues" evidence="8">
    <location>
        <begin position="84"/>
        <end position="98"/>
    </location>
</feature>
<keyword evidence="4 9" id="KW-0812">Transmembrane</keyword>
<feature type="region of interest" description="Disordered" evidence="8">
    <location>
        <begin position="74"/>
        <end position="98"/>
    </location>
</feature>
<evidence type="ECO:0000256" key="5">
    <source>
        <dbReference type="ARBA" id="ARBA00022989"/>
    </source>
</evidence>
<comment type="similarity">
    <text evidence="2">Belongs to the MotB family.</text>
</comment>
<dbReference type="AlphaFoldDB" id="A0A094JED8"/>
<accession>A0A094JED8</accession>
<sequence>MSDDQRPIIIRRKKIIKKHHGGSWKIALADFMTALMALFLVMWILSISSEESKQQVADYFSTPLMVALTSGDKSSASTSAIKGGGDDPSHAKGEQMRIDLRRQTRPSDVRRHFQGLQERIKRAVEDDPVLRELADQLRFDITREGLRIQVVDSEQRPMFELGSDKVASYMDRLLRTLTPIINEVPNEITLSGHTDSLPYAGGERGYSNWELSADRANASRKVMLDAGLDTGKLLLVTGVADRIPMDGVESDDPMNRRITLVLHTQESAEFIKRQGYFPQDQAEYEALIRSQLEQEGNFTDQQPLK</sequence>
<evidence type="ECO:0000256" key="2">
    <source>
        <dbReference type="ARBA" id="ARBA00008914"/>
    </source>
</evidence>
<evidence type="ECO:0000256" key="7">
    <source>
        <dbReference type="PROSITE-ProRule" id="PRU00473"/>
    </source>
</evidence>
<keyword evidence="3" id="KW-1003">Cell membrane</keyword>
<keyword evidence="11" id="KW-0282">Flagellum</keyword>
<dbReference type="PROSITE" id="PS51123">
    <property type="entry name" value="OMPA_2"/>
    <property type="match status" value="1"/>
</dbReference>
<dbReference type="OrthoDB" id="9809186at2"/>
<comment type="caution">
    <text evidence="11">The sequence shown here is derived from an EMBL/GenBank/DDBJ whole genome shotgun (WGS) entry which is preliminary data.</text>
</comment>
<dbReference type="InterPro" id="IPR050330">
    <property type="entry name" value="Bact_OuterMem_StrucFunc"/>
</dbReference>
<keyword evidence="12" id="KW-1185">Reference proteome</keyword>
<keyword evidence="11" id="KW-0966">Cell projection</keyword>
<dbReference type="InterPro" id="IPR036737">
    <property type="entry name" value="OmpA-like_sf"/>
</dbReference>
<evidence type="ECO:0000256" key="1">
    <source>
        <dbReference type="ARBA" id="ARBA00004162"/>
    </source>
</evidence>
<evidence type="ECO:0000313" key="12">
    <source>
        <dbReference type="Proteomes" id="UP000054363"/>
    </source>
</evidence>
<dbReference type="Proteomes" id="UP000054363">
    <property type="component" value="Unassembled WGS sequence"/>
</dbReference>
<evidence type="ECO:0000256" key="9">
    <source>
        <dbReference type="SAM" id="Phobius"/>
    </source>
</evidence>
<keyword evidence="5 9" id="KW-1133">Transmembrane helix</keyword>
<evidence type="ECO:0000313" key="11">
    <source>
        <dbReference type="EMBL" id="KFZ30921.1"/>
    </source>
</evidence>
<dbReference type="PANTHER" id="PTHR30329">
    <property type="entry name" value="STATOR ELEMENT OF FLAGELLAR MOTOR COMPLEX"/>
    <property type="match status" value="1"/>
</dbReference>